<keyword evidence="3" id="KW-1185">Reference proteome</keyword>
<accession>A0A2P1PAC2</accession>
<organism evidence="2 3">
    <name type="scientific">Candidatus Phycorickettsia trachydisci</name>
    <dbReference type="NCBI Taxonomy" id="2115978"/>
    <lineage>
        <taxon>Bacteria</taxon>
        <taxon>Pseudomonadati</taxon>
        <taxon>Pseudomonadota</taxon>
        <taxon>Alphaproteobacteria</taxon>
        <taxon>Rickettsiales</taxon>
        <taxon>Rickettsiaceae</taxon>
        <taxon>Candidatus Phycorickettsia</taxon>
    </lineage>
</organism>
<dbReference type="Gene3D" id="2.10.260.10">
    <property type="match status" value="1"/>
</dbReference>
<dbReference type="SUPFAM" id="SSF89447">
    <property type="entry name" value="AbrB/MazE/MraZ-like"/>
    <property type="match status" value="1"/>
</dbReference>
<dbReference type="InterPro" id="IPR037914">
    <property type="entry name" value="SpoVT-AbrB_sf"/>
</dbReference>
<evidence type="ECO:0000259" key="1">
    <source>
        <dbReference type="SMART" id="SM00966"/>
    </source>
</evidence>
<dbReference type="RefSeq" id="WP_106875003.1">
    <property type="nucleotide sequence ID" value="NZ_CP027845.1"/>
</dbReference>
<feature type="domain" description="SpoVT-AbrB" evidence="1">
    <location>
        <begin position="12"/>
        <end position="55"/>
    </location>
</feature>
<reference evidence="2 3" key="1">
    <citation type="submission" date="2018-03" db="EMBL/GenBank/DDBJ databases">
        <title>A gene transfer event suggests a long-term partnership between eustigmatophyte algae and a novel lineage of endosymbiotic bacteria.</title>
        <authorList>
            <person name="Yurchenko T."/>
            <person name="Sevcikova T."/>
            <person name="Pribyl P."/>
            <person name="El Karkouri K."/>
            <person name="Klimes V."/>
            <person name="Amaral R."/>
            <person name="Zbrankova V."/>
            <person name="Kim E."/>
            <person name="Raoult D."/>
            <person name="Santos L.M.A."/>
            <person name="Elias M."/>
        </authorList>
    </citation>
    <scope>NUCLEOTIDE SEQUENCE [LARGE SCALE GENOMIC DNA]</scope>
    <source>
        <strain evidence="2">CCALA 838</strain>
    </source>
</reference>
<name>A0A2P1PAC2_9RICK</name>
<dbReference type="InterPro" id="IPR007159">
    <property type="entry name" value="SpoVT-AbrB_dom"/>
</dbReference>
<dbReference type="AlphaFoldDB" id="A0A2P1PAC2"/>
<dbReference type="KEGG" id="ptc:phytr_12720"/>
<dbReference type="GO" id="GO:0003677">
    <property type="term" value="F:DNA binding"/>
    <property type="evidence" value="ECO:0007669"/>
    <property type="project" value="InterPro"/>
</dbReference>
<dbReference type="OrthoDB" id="7161066at2"/>
<dbReference type="EMBL" id="CP027845">
    <property type="protein sequence ID" value="AVP88196.1"/>
    <property type="molecule type" value="Genomic_DNA"/>
</dbReference>
<evidence type="ECO:0000313" key="2">
    <source>
        <dbReference type="EMBL" id="AVP88196.1"/>
    </source>
</evidence>
<protein>
    <recommendedName>
        <fullName evidence="1">SpoVT-AbrB domain-containing protein</fullName>
    </recommendedName>
</protein>
<evidence type="ECO:0000313" key="3">
    <source>
        <dbReference type="Proteomes" id="UP000241762"/>
    </source>
</evidence>
<proteinExistence type="predicted"/>
<dbReference type="SMART" id="SM00966">
    <property type="entry name" value="SpoVT_AbrB"/>
    <property type="match status" value="1"/>
</dbReference>
<dbReference type="Proteomes" id="UP000241762">
    <property type="component" value="Chromosome"/>
</dbReference>
<gene>
    <name evidence="2" type="ORF">phytr_12720</name>
</gene>
<sequence>MKNKVEKTLMRTKLGEGGRVIIPLAFRQNLHLAVGDEVILQMDSNSINITTPYQALQKLQAKVRNNLQSINQNISLVDELVSIRRSEDE</sequence>